<dbReference type="NCBIfam" id="NF005085">
    <property type="entry name" value="PRK06520.1"/>
    <property type="match status" value="1"/>
</dbReference>
<feature type="domain" description="Cobalamin-independent methionine synthase MetE C-terminal/archaeal" evidence="1">
    <location>
        <begin position="14"/>
        <end position="341"/>
    </location>
</feature>
<proteinExistence type="predicted"/>
<organism evidence="2">
    <name type="scientific">marine metagenome</name>
    <dbReference type="NCBI Taxonomy" id="408172"/>
    <lineage>
        <taxon>unclassified sequences</taxon>
        <taxon>metagenomes</taxon>
        <taxon>ecological metagenomes</taxon>
    </lineage>
</organism>
<dbReference type="InterPro" id="IPR038071">
    <property type="entry name" value="UROD/MetE-like_sf"/>
</dbReference>
<dbReference type="Gene3D" id="3.20.20.210">
    <property type="match status" value="1"/>
</dbReference>
<reference evidence="2" key="1">
    <citation type="submission" date="2018-05" db="EMBL/GenBank/DDBJ databases">
        <authorList>
            <person name="Lanie J.A."/>
            <person name="Ng W.-L."/>
            <person name="Kazmierczak K.M."/>
            <person name="Andrzejewski T.M."/>
            <person name="Davidsen T.M."/>
            <person name="Wayne K.J."/>
            <person name="Tettelin H."/>
            <person name="Glass J.I."/>
            <person name="Rusch D."/>
            <person name="Podicherti R."/>
            <person name="Tsui H.-C.T."/>
            <person name="Winkler M.E."/>
        </authorList>
    </citation>
    <scope>NUCLEOTIDE SEQUENCE</scope>
</reference>
<dbReference type="Pfam" id="PF01717">
    <property type="entry name" value="Meth_synt_2"/>
    <property type="match status" value="1"/>
</dbReference>
<dbReference type="PANTHER" id="PTHR43844:SF2">
    <property type="entry name" value="SYNTHASE, VITAMIN-B12 INDEPENDENT, PUTATIVE (AFU_ORTHOLOGUE AFUA_3G12060)-RELATED"/>
    <property type="match status" value="1"/>
</dbReference>
<dbReference type="PANTHER" id="PTHR43844">
    <property type="entry name" value="METHIONINE SYNTHASE"/>
    <property type="match status" value="1"/>
</dbReference>
<sequence length="370" mass="40497">MTRAPAPPFRAEHVGSLLRPSELTQAFRSFNTGAISAETFAEVQDKAIREVVVIQESLGLKGVTDGEFRRASYWGHWVEAIEGLDVAPSLFTFHDDCGTEQEFIAATCTGTLKQTAPISTGEFAFLHSVASATPKITMPSPSTLHFWRLDQTIAGSGYASDEAYLADLITIYRQEIAALYDLGCRYVQLDEVPLIMLANPENRARVTAFGSDPARLRTLYIEALNQTVAERPADMTAALHICRGNFKGKWLTEGGYDDIAEAVFQGVDVDGFFLEFDTQRAGGFEALRHVPTGKKVVLGLVSSKIGQIEDPIVIRKRVEEAARYLPIESLSISPQCGFASTVAGNPITEQHQIDKLAALVRLAEEIWGAD</sequence>
<evidence type="ECO:0000259" key="1">
    <source>
        <dbReference type="Pfam" id="PF01717"/>
    </source>
</evidence>
<protein>
    <recommendedName>
        <fullName evidence="1">Cobalamin-independent methionine synthase MetE C-terminal/archaeal domain-containing protein</fullName>
    </recommendedName>
</protein>
<accession>A0A381VZ52</accession>
<dbReference type="GO" id="GO:0008270">
    <property type="term" value="F:zinc ion binding"/>
    <property type="evidence" value="ECO:0007669"/>
    <property type="project" value="InterPro"/>
</dbReference>
<dbReference type="SUPFAM" id="SSF51726">
    <property type="entry name" value="UROD/MetE-like"/>
    <property type="match status" value="1"/>
</dbReference>
<gene>
    <name evidence="2" type="ORF">METZ01_LOCUS98433</name>
</gene>
<dbReference type="InterPro" id="IPR002629">
    <property type="entry name" value="Met_Synth_C/arc"/>
</dbReference>
<dbReference type="EMBL" id="UINC01010227">
    <property type="protein sequence ID" value="SVA45579.1"/>
    <property type="molecule type" value="Genomic_DNA"/>
</dbReference>
<dbReference type="GO" id="GO:0009086">
    <property type="term" value="P:methionine biosynthetic process"/>
    <property type="evidence" value="ECO:0007669"/>
    <property type="project" value="InterPro"/>
</dbReference>
<dbReference type="AlphaFoldDB" id="A0A381VZ52"/>
<dbReference type="GO" id="GO:0003871">
    <property type="term" value="F:5-methyltetrahydropteroyltriglutamate-homocysteine S-methyltransferase activity"/>
    <property type="evidence" value="ECO:0007669"/>
    <property type="project" value="InterPro"/>
</dbReference>
<name>A0A381VZ52_9ZZZZ</name>
<evidence type="ECO:0000313" key="2">
    <source>
        <dbReference type="EMBL" id="SVA45579.1"/>
    </source>
</evidence>
<dbReference type="CDD" id="cd03311">
    <property type="entry name" value="CIMS_C_terminal_like"/>
    <property type="match status" value="1"/>
</dbReference>